<proteinExistence type="inferred from homology"/>
<sequence length="166" mass="19092">MAENPELQVTRTFDVPKETLFQLWTDANHLKHWWTPTGYSIDVVKFELHPEGAFHYNQTSPEGHTMWGKFVYKDIEKPDRLVYISSFSNPDGQTCRAPFHPSWPLEILNTLNFIDEDGKTVLAMRGMPVSATEEELSIFQNAREGIQQGLAGTFDQLDTYIKQLKS</sequence>
<protein>
    <submittedName>
        <fullName evidence="3">SRPBCC domain-containing protein</fullName>
    </submittedName>
</protein>
<dbReference type="Gene3D" id="3.30.530.20">
    <property type="match status" value="1"/>
</dbReference>
<dbReference type="EMBL" id="JAMKBJ010000009">
    <property type="protein sequence ID" value="MCZ8537804.1"/>
    <property type="molecule type" value="Genomic_DNA"/>
</dbReference>
<dbReference type="CDD" id="cd07814">
    <property type="entry name" value="SRPBCC_CalC_Aha1-like"/>
    <property type="match status" value="1"/>
</dbReference>
<dbReference type="Pfam" id="PF08327">
    <property type="entry name" value="AHSA1"/>
    <property type="match status" value="1"/>
</dbReference>
<dbReference type="InterPro" id="IPR023393">
    <property type="entry name" value="START-like_dom_sf"/>
</dbReference>
<reference evidence="3" key="1">
    <citation type="submission" date="2022-05" db="EMBL/GenBank/DDBJ databases">
        <authorList>
            <person name="Colautti A."/>
            <person name="Iacumin L."/>
        </authorList>
    </citation>
    <scope>NUCLEOTIDE SEQUENCE</scope>
    <source>
        <strain evidence="3">SK 55</strain>
    </source>
</reference>
<dbReference type="SUPFAM" id="SSF55961">
    <property type="entry name" value="Bet v1-like"/>
    <property type="match status" value="1"/>
</dbReference>
<name>A0A9X3LJS5_9BACL</name>
<evidence type="ECO:0000313" key="4">
    <source>
        <dbReference type="Proteomes" id="UP001152173"/>
    </source>
</evidence>
<evidence type="ECO:0000259" key="2">
    <source>
        <dbReference type="Pfam" id="PF08327"/>
    </source>
</evidence>
<evidence type="ECO:0000313" key="3">
    <source>
        <dbReference type="EMBL" id="MCZ8537804.1"/>
    </source>
</evidence>
<feature type="domain" description="Activator of Hsp90 ATPase homologue 1/2-like C-terminal" evidence="2">
    <location>
        <begin position="14"/>
        <end position="161"/>
    </location>
</feature>
<evidence type="ECO:0000256" key="1">
    <source>
        <dbReference type="ARBA" id="ARBA00006817"/>
    </source>
</evidence>
<accession>A0A9X3LJS5</accession>
<dbReference type="AlphaFoldDB" id="A0A9X3LJS5"/>
<comment type="similarity">
    <text evidence="1">Belongs to the AHA1 family.</text>
</comment>
<gene>
    <name evidence="3" type="ORF">M9R32_11475</name>
</gene>
<keyword evidence="4" id="KW-1185">Reference proteome</keyword>
<organism evidence="3 4">
    <name type="scientific">Paenisporosarcina quisquiliarum</name>
    <dbReference type="NCBI Taxonomy" id="365346"/>
    <lineage>
        <taxon>Bacteria</taxon>
        <taxon>Bacillati</taxon>
        <taxon>Bacillota</taxon>
        <taxon>Bacilli</taxon>
        <taxon>Bacillales</taxon>
        <taxon>Caryophanaceae</taxon>
        <taxon>Paenisporosarcina</taxon>
    </lineage>
</organism>
<dbReference type="RefSeq" id="WP_269926873.1">
    <property type="nucleotide sequence ID" value="NZ_JAMKBJ010000009.1"/>
</dbReference>
<dbReference type="InterPro" id="IPR013538">
    <property type="entry name" value="ASHA1/2-like_C"/>
</dbReference>
<comment type="caution">
    <text evidence="3">The sequence shown here is derived from an EMBL/GenBank/DDBJ whole genome shotgun (WGS) entry which is preliminary data.</text>
</comment>
<dbReference type="Proteomes" id="UP001152173">
    <property type="component" value="Unassembled WGS sequence"/>
</dbReference>